<accession>K3Y3V2</accession>
<reference evidence="1" key="2">
    <citation type="submission" date="2018-08" db="UniProtKB">
        <authorList>
            <consortium name="EnsemblPlants"/>
        </authorList>
    </citation>
    <scope>IDENTIFICATION</scope>
    <source>
        <strain evidence="1">Yugu1</strain>
    </source>
</reference>
<name>K3Y3V2_SETIT</name>
<dbReference type="InParanoid" id="K3Y3V2"/>
<dbReference type="EMBL" id="AGNK02002567">
    <property type="status" value="NOT_ANNOTATED_CDS"/>
    <property type="molecule type" value="Genomic_DNA"/>
</dbReference>
<keyword evidence="2" id="KW-1185">Reference proteome</keyword>
<proteinExistence type="predicted"/>
<evidence type="ECO:0000313" key="1">
    <source>
        <dbReference type="EnsemblPlants" id="KQL11106"/>
    </source>
</evidence>
<dbReference type="Gramene" id="KQL11106">
    <property type="protein sequence ID" value="KQL11106"/>
    <property type="gene ID" value="SETIT_008890mg"/>
</dbReference>
<evidence type="ECO:0000313" key="2">
    <source>
        <dbReference type="Proteomes" id="UP000004995"/>
    </source>
</evidence>
<organism evidence="1 2">
    <name type="scientific">Setaria italica</name>
    <name type="common">Foxtail millet</name>
    <name type="synonym">Panicum italicum</name>
    <dbReference type="NCBI Taxonomy" id="4555"/>
    <lineage>
        <taxon>Eukaryota</taxon>
        <taxon>Viridiplantae</taxon>
        <taxon>Streptophyta</taxon>
        <taxon>Embryophyta</taxon>
        <taxon>Tracheophyta</taxon>
        <taxon>Spermatophyta</taxon>
        <taxon>Magnoliopsida</taxon>
        <taxon>Liliopsida</taxon>
        <taxon>Poales</taxon>
        <taxon>Poaceae</taxon>
        <taxon>PACMAD clade</taxon>
        <taxon>Panicoideae</taxon>
        <taxon>Panicodae</taxon>
        <taxon>Paniceae</taxon>
        <taxon>Cenchrinae</taxon>
        <taxon>Setaria</taxon>
    </lineage>
</organism>
<dbReference type="Proteomes" id="UP000004995">
    <property type="component" value="Unassembled WGS sequence"/>
</dbReference>
<dbReference type="HOGENOM" id="CLU_3400097_0_0_1"/>
<reference evidence="2" key="1">
    <citation type="journal article" date="2012" name="Nat. Biotechnol.">
        <title>Reference genome sequence of the model plant Setaria.</title>
        <authorList>
            <person name="Bennetzen J.L."/>
            <person name="Schmutz J."/>
            <person name="Wang H."/>
            <person name="Percifield R."/>
            <person name="Hawkins J."/>
            <person name="Pontaroli A.C."/>
            <person name="Estep M."/>
            <person name="Feng L."/>
            <person name="Vaughn J.N."/>
            <person name="Grimwood J."/>
            <person name="Jenkins J."/>
            <person name="Barry K."/>
            <person name="Lindquist E."/>
            <person name="Hellsten U."/>
            <person name="Deshpande S."/>
            <person name="Wang X."/>
            <person name="Wu X."/>
            <person name="Mitros T."/>
            <person name="Triplett J."/>
            <person name="Yang X."/>
            <person name="Ye C.Y."/>
            <person name="Mauro-Herrera M."/>
            <person name="Wang L."/>
            <person name="Li P."/>
            <person name="Sharma M."/>
            <person name="Sharma R."/>
            <person name="Ronald P.C."/>
            <person name="Panaud O."/>
            <person name="Kellogg E.A."/>
            <person name="Brutnell T.P."/>
            <person name="Doust A.N."/>
            <person name="Tuskan G.A."/>
            <person name="Rokhsar D."/>
            <person name="Devos K.M."/>
        </authorList>
    </citation>
    <scope>NUCLEOTIDE SEQUENCE [LARGE SCALE GENOMIC DNA]</scope>
    <source>
        <strain evidence="2">cv. Yugu1</strain>
    </source>
</reference>
<dbReference type="EnsemblPlants" id="KQL11106">
    <property type="protein sequence ID" value="KQL11106"/>
    <property type="gene ID" value="SETIT_008890mg"/>
</dbReference>
<dbReference type="AlphaFoldDB" id="K3Y3V2"/>
<protein>
    <submittedName>
        <fullName evidence="1">Uncharacterized protein</fullName>
    </submittedName>
</protein>
<sequence>MEKLASKFQLGAVENDSFFPTSLNFFNKRPE</sequence>